<dbReference type="PANTHER" id="PTHR11439">
    <property type="entry name" value="GAG-POL-RELATED RETROTRANSPOSON"/>
    <property type="match status" value="1"/>
</dbReference>
<protein>
    <recommendedName>
        <fullName evidence="1">Reverse transcriptase Ty1/copia-type domain-containing protein</fullName>
    </recommendedName>
</protein>
<dbReference type="InterPro" id="IPR013103">
    <property type="entry name" value="RVT_2"/>
</dbReference>
<feature type="domain" description="Reverse transcriptase Ty1/copia-type" evidence="1">
    <location>
        <begin position="187"/>
        <end position="430"/>
    </location>
</feature>
<evidence type="ECO:0000259" key="1">
    <source>
        <dbReference type="Pfam" id="PF07727"/>
    </source>
</evidence>
<accession>A0A2N9F497</accession>
<evidence type="ECO:0000313" key="2">
    <source>
        <dbReference type="EMBL" id="SPC81973.1"/>
    </source>
</evidence>
<sequence length="691" mass="79100">MGPQCRLGIYVGFDSPSIIRYLEPLTGDIFKARFDDCHFNETIFPPLGGEKSLPEARREITWNVSTLSHLDPRTNQSELEVQRIIHLQGIANQLPDVFTDSKKIVKSHIPAANNPARIEVPEGQFINIAENESKTRLKRGRPVRSNDHEIEPQTVEQCRRRNDWPKWKEAIQAELNSLLKREVFGAIVQTPEGVMPIEYKWVFVRKRNEKNEIIRYKAQLVAQGFSQRPGIDYEETYSPVMDAITFRFLISLIVTENLDMSLMDVVTTYLYGSLDNDIYMKIPEEYKLPEAYNSKSRNMYSIKLQRSLYGLKQSSHMWYNRPSEYLLKEGFENNPICPCVFIKKSESGFAIVAVYVDDLNLVGTPEELTKTADYLKNEFEMKDLGKTKFCLDLQIEHLPDGILIHQSTYTEKVLKHFHMDKAHPLSTPMVVRSLDVKKDHFRPQEVGEETLGPEVPYLSAIGALMYLANCTRPNIAFSVNLLARYSFAPTLRHWNGVKHVLRYLRGTTDMGLFYPNKSNSQLVGYADAGYLSDPHKGQSQTGYLFTCGNTAISWRSVKQTISATSSNHSEIIAIHEASRECVWLRSVIQHIREKCGLSSIKDNPTILYEDNAACITQIRGGYIKGDRTKHISPKFFYTHELQKSGDIDVKQIRSSENLADIFTKSLPTTTFKKIVHSIGMRRLKNLLILDN</sequence>
<name>A0A2N9F497_FAGSY</name>
<dbReference type="Pfam" id="PF07727">
    <property type="entry name" value="RVT_2"/>
    <property type="match status" value="1"/>
</dbReference>
<proteinExistence type="predicted"/>
<reference evidence="2" key="1">
    <citation type="submission" date="2018-02" db="EMBL/GenBank/DDBJ databases">
        <authorList>
            <person name="Cohen D.B."/>
            <person name="Kent A.D."/>
        </authorList>
    </citation>
    <scope>NUCLEOTIDE SEQUENCE</scope>
</reference>
<dbReference type="AlphaFoldDB" id="A0A2N9F497"/>
<dbReference type="CDD" id="cd09272">
    <property type="entry name" value="RNase_HI_RT_Ty1"/>
    <property type="match status" value="1"/>
</dbReference>
<dbReference type="PANTHER" id="PTHR11439:SF467">
    <property type="entry name" value="INTEGRASE CATALYTIC DOMAIN-CONTAINING PROTEIN"/>
    <property type="match status" value="1"/>
</dbReference>
<organism evidence="2">
    <name type="scientific">Fagus sylvatica</name>
    <name type="common">Beechnut</name>
    <dbReference type="NCBI Taxonomy" id="28930"/>
    <lineage>
        <taxon>Eukaryota</taxon>
        <taxon>Viridiplantae</taxon>
        <taxon>Streptophyta</taxon>
        <taxon>Embryophyta</taxon>
        <taxon>Tracheophyta</taxon>
        <taxon>Spermatophyta</taxon>
        <taxon>Magnoliopsida</taxon>
        <taxon>eudicotyledons</taxon>
        <taxon>Gunneridae</taxon>
        <taxon>Pentapetalae</taxon>
        <taxon>rosids</taxon>
        <taxon>fabids</taxon>
        <taxon>Fagales</taxon>
        <taxon>Fagaceae</taxon>
        <taxon>Fagus</taxon>
    </lineage>
</organism>
<gene>
    <name evidence="2" type="ORF">FSB_LOCUS9855</name>
</gene>
<dbReference type="EMBL" id="OIVN01000551">
    <property type="protein sequence ID" value="SPC81973.1"/>
    <property type="molecule type" value="Genomic_DNA"/>
</dbReference>